<reference evidence="2 3" key="3">
    <citation type="submission" date="2023-06" db="EMBL/GenBank/DDBJ databases">
        <authorList>
            <person name="Zeman M."/>
            <person name="Kubasova T."/>
            <person name="Jahodarova E."/>
            <person name="Nykrynova M."/>
            <person name="Rychlik I."/>
        </authorList>
    </citation>
    <scope>NUCLEOTIDE SEQUENCE [LARGE SCALE GENOMIC DNA]</scope>
    <source>
        <strain evidence="2 3">153_Feed</strain>
    </source>
</reference>
<keyword evidence="3" id="KW-1185">Reference proteome</keyword>
<evidence type="ECO:0000313" key="3">
    <source>
        <dbReference type="Proteomes" id="UP001529256"/>
    </source>
</evidence>
<accession>A0ABT7V1Q5</accession>
<comment type="caution">
    <text evidence="2">The sequence shown here is derived from an EMBL/GenBank/DDBJ whole genome shotgun (WGS) entry which is preliminary data.</text>
</comment>
<evidence type="ECO:0000313" key="2">
    <source>
        <dbReference type="EMBL" id="MDM8270543.1"/>
    </source>
</evidence>
<feature type="region of interest" description="Disordered" evidence="1">
    <location>
        <begin position="78"/>
        <end position="97"/>
    </location>
</feature>
<dbReference type="RefSeq" id="WP_289510639.1">
    <property type="nucleotide sequence ID" value="NZ_JAUDEA010000002.1"/>
</dbReference>
<proteinExistence type="predicted"/>
<sequence>MARGIRVVPNMRGYRALLNSKDVQADIQRRAEAIAAYADSQLSGDWGDPPREDHFEVIEYTGKKFGAKGRLIATNTEHAKRSQNQNDTLLNAIDAGR</sequence>
<dbReference type="EMBL" id="JAUDEA010000002">
    <property type="protein sequence ID" value="MDM8270543.1"/>
    <property type="molecule type" value="Genomic_DNA"/>
</dbReference>
<gene>
    <name evidence="2" type="ORF">QUW25_02420</name>
</gene>
<evidence type="ECO:0000256" key="1">
    <source>
        <dbReference type="SAM" id="MobiDB-lite"/>
    </source>
</evidence>
<reference evidence="2 3" key="2">
    <citation type="submission" date="2023-06" db="EMBL/GenBank/DDBJ databases">
        <title>Identification and characterization of horizontal gene transfer across gut microbiota members of farm animals based on homology search.</title>
        <authorList>
            <person name="Schwarzerova J."/>
            <person name="Nykrynova M."/>
            <person name="Jureckova K."/>
            <person name="Cejkova D."/>
            <person name="Rychlik I."/>
        </authorList>
    </citation>
    <scope>NUCLEOTIDE SEQUENCE [LARGE SCALE GENOMIC DNA]</scope>
    <source>
        <strain evidence="2 3">153_Feed</strain>
    </source>
</reference>
<organism evidence="2 3">
    <name type="scientific">Thermophilibacter provencensis</name>
    <dbReference type="NCBI Taxonomy" id="1852386"/>
    <lineage>
        <taxon>Bacteria</taxon>
        <taxon>Bacillati</taxon>
        <taxon>Actinomycetota</taxon>
        <taxon>Coriobacteriia</taxon>
        <taxon>Coriobacteriales</taxon>
        <taxon>Atopobiaceae</taxon>
        <taxon>Thermophilibacter</taxon>
    </lineage>
</organism>
<dbReference type="Proteomes" id="UP001529256">
    <property type="component" value="Unassembled WGS sequence"/>
</dbReference>
<reference evidence="3" key="1">
    <citation type="submission" date="2023-06" db="EMBL/GenBank/DDBJ databases">
        <title>Identification and characterization of horizontal gene transfer across gut microbiota members of farm animals based on homology search.</title>
        <authorList>
            <person name="Zeman M."/>
            <person name="Kubasova T."/>
            <person name="Jahodarova E."/>
            <person name="Nykrynova M."/>
            <person name="Rychlik I."/>
        </authorList>
    </citation>
    <scope>NUCLEOTIDE SEQUENCE [LARGE SCALE GENOMIC DNA]</scope>
    <source>
        <strain evidence="3">153_Feed</strain>
    </source>
</reference>
<name>A0ABT7V1Q5_9ACTN</name>
<protein>
    <submittedName>
        <fullName evidence="2">Uncharacterized protein</fullName>
    </submittedName>
</protein>